<dbReference type="GeneID" id="565221"/>
<dbReference type="PROSITE" id="PS50011">
    <property type="entry name" value="PROTEIN_KINASE_DOM"/>
    <property type="match status" value="1"/>
</dbReference>
<keyword evidence="5" id="KW-0472">Membrane</keyword>
<dbReference type="GO" id="GO:0005524">
    <property type="term" value="F:ATP binding"/>
    <property type="evidence" value="ECO:0007669"/>
    <property type="project" value="UniProtKB-KW"/>
</dbReference>
<dbReference type="GO" id="GO:0005886">
    <property type="term" value="C:plasma membrane"/>
    <property type="evidence" value="ECO:0000318"/>
    <property type="project" value="GO_Central"/>
</dbReference>
<dbReference type="Proteomes" id="UP000000437">
    <property type="component" value="Chromosome 15"/>
</dbReference>
<dbReference type="GO" id="GO:0012505">
    <property type="term" value="C:endomembrane system"/>
    <property type="evidence" value="ECO:0007669"/>
    <property type="project" value="UniProtKB-SubCell"/>
</dbReference>
<dbReference type="InterPro" id="IPR011009">
    <property type="entry name" value="Kinase-like_dom_sf"/>
</dbReference>
<evidence type="ECO:0000259" key="6">
    <source>
        <dbReference type="PROSITE" id="PS50011"/>
    </source>
</evidence>
<dbReference type="GO" id="GO:0045446">
    <property type="term" value="P:endothelial cell differentiation"/>
    <property type="evidence" value="ECO:0000318"/>
    <property type="project" value="GO_Central"/>
</dbReference>
<feature type="region of interest" description="Disordered" evidence="4">
    <location>
        <begin position="52"/>
        <end position="72"/>
    </location>
</feature>
<accession>A0A8N7TDI6</accession>
<dbReference type="SUPFAM" id="SSF56112">
    <property type="entry name" value="Protein kinase-like (PK-like)"/>
    <property type="match status" value="1"/>
</dbReference>
<organism evidence="7 8">
    <name type="scientific">Danio rerio</name>
    <name type="common">Zebrafish</name>
    <name type="synonym">Brachydanio rerio</name>
    <dbReference type="NCBI Taxonomy" id="7955"/>
    <lineage>
        <taxon>Eukaryota</taxon>
        <taxon>Metazoa</taxon>
        <taxon>Chordata</taxon>
        <taxon>Craniata</taxon>
        <taxon>Vertebrata</taxon>
        <taxon>Euteleostomi</taxon>
        <taxon>Actinopterygii</taxon>
        <taxon>Neopterygii</taxon>
        <taxon>Teleostei</taxon>
        <taxon>Ostariophysi</taxon>
        <taxon>Cypriniformes</taxon>
        <taxon>Danionidae</taxon>
        <taxon>Danioninae</taxon>
        <taxon>Danio</taxon>
    </lineage>
</organism>
<dbReference type="PRINTS" id="PR00109">
    <property type="entry name" value="TYRKINASE"/>
</dbReference>
<keyword evidence="5" id="KW-0812">Transmembrane</keyword>
<dbReference type="InterPro" id="IPR001245">
    <property type="entry name" value="Ser-Thr/Tyr_kinase_cat_dom"/>
</dbReference>
<keyword evidence="2" id="KW-0547">Nucleotide-binding</keyword>
<dbReference type="InterPro" id="IPR050122">
    <property type="entry name" value="RTK"/>
</dbReference>
<dbReference type="GO" id="GO:0008284">
    <property type="term" value="P:positive regulation of cell population proliferation"/>
    <property type="evidence" value="ECO:0000318"/>
    <property type="project" value="GO_Central"/>
</dbReference>
<feature type="domain" description="Protein kinase" evidence="6">
    <location>
        <begin position="109"/>
        <end position="379"/>
    </location>
</feature>
<dbReference type="PANTHER" id="PTHR24416">
    <property type="entry name" value="TYROSINE-PROTEIN KINASE RECEPTOR"/>
    <property type="match status" value="1"/>
</dbReference>
<dbReference type="GO" id="GO:0043408">
    <property type="term" value="P:regulation of MAPK cascade"/>
    <property type="evidence" value="ECO:0000318"/>
    <property type="project" value="GO_Central"/>
</dbReference>
<dbReference type="Pfam" id="PF07714">
    <property type="entry name" value="PK_Tyr_Ser-Thr"/>
    <property type="match status" value="1"/>
</dbReference>
<dbReference type="PROSITE" id="PS00109">
    <property type="entry name" value="PROTEIN_KINASE_TYR"/>
    <property type="match status" value="1"/>
</dbReference>
<dbReference type="OrthoDB" id="3256376at2759"/>
<evidence type="ECO:0000256" key="4">
    <source>
        <dbReference type="SAM" id="MobiDB-lite"/>
    </source>
</evidence>
<evidence type="ECO:0000256" key="3">
    <source>
        <dbReference type="ARBA" id="ARBA00022840"/>
    </source>
</evidence>
<dbReference type="GO" id="GO:0045766">
    <property type="term" value="P:positive regulation of angiogenesis"/>
    <property type="evidence" value="ECO:0000318"/>
    <property type="project" value="GO_Central"/>
</dbReference>
<comment type="subcellular location">
    <subcellularLocation>
        <location evidence="1">Endomembrane system</location>
    </subcellularLocation>
</comment>
<keyword evidence="7" id="KW-1185">Reference proteome</keyword>
<evidence type="ECO:0000256" key="2">
    <source>
        <dbReference type="ARBA" id="ARBA00022741"/>
    </source>
</evidence>
<dbReference type="GO" id="GO:0030335">
    <property type="term" value="P:positive regulation of cell migration"/>
    <property type="evidence" value="ECO:0000318"/>
    <property type="project" value="GO_Central"/>
</dbReference>
<protein>
    <submittedName>
        <fullName evidence="8">Fibroblast growth factor receptor homolog 1</fullName>
    </submittedName>
</protein>
<evidence type="ECO:0000313" key="8">
    <source>
        <dbReference type="RefSeq" id="XP_693602.5"/>
    </source>
</evidence>
<dbReference type="RefSeq" id="XP_693602.5">
    <property type="nucleotide sequence ID" value="XM_688510.9"/>
</dbReference>
<reference evidence="8" key="1">
    <citation type="submission" date="2025-08" db="UniProtKB">
        <authorList>
            <consortium name="RefSeq"/>
        </authorList>
    </citation>
    <scope>IDENTIFICATION</scope>
    <source>
        <strain evidence="8">Tuebingen</strain>
        <tissue evidence="8">Fibroblasts and whole tissue</tissue>
    </source>
</reference>
<dbReference type="GO" id="GO:0005021">
    <property type="term" value="F:vascular endothelial growth factor receptor activity"/>
    <property type="evidence" value="ECO:0000318"/>
    <property type="project" value="GO_Central"/>
</dbReference>
<dbReference type="GO" id="GO:0043235">
    <property type="term" value="C:receptor complex"/>
    <property type="evidence" value="ECO:0000318"/>
    <property type="project" value="GO_Central"/>
</dbReference>
<dbReference type="GO" id="GO:0016477">
    <property type="term" value="P:cell migration"/>
    <property type="evidence" value="ECO:0000318"/>
    <property type="project" value="GO_Central"/>
</dbReference>
<dbReference type="InterPro" id="IPR000719">
    <property type="entry name" value="Prot_kinase_dom"/>
</dbReference>
<evidence type="ECO:0000256" key="5">
    <source>
        <dbReference type="SAM" id="Phobius"/>
    </source>
</evidence>
<evidence type="ECO:0000313" key="7">
    <source>
        <dbReference type="Proteomes" id="UP000000437"/>
    </source>
</evidence>
<dbReference type="GO" id="GO:0019838">
    <property type="term" value="F:growth factor binding"/>
    <property type="evidence" value="ECO:0000318"/>
    <property type="project" value="GO_Central"/>
</dbReference>
<gene>
    <name evidence="8" type="primary">si:ch211-167j9.5</name>
</gene>
<dbReference type="InterPro" id="IPR008266">
    <property type="entry name" value="Tyr_kinase_AS"/>
</dbReference>
<sequence length="400" mass="46310">MGDIKDPGFIILISVYGVTVFFMAVLGFLCFHKYRSLKKTIRDLKQGRPTVIPRAASHDSSPPSPNVLTLPEAPEPIAESPLQRQQTKSSCKFPWKTSQQVPRFTKEDLNLIQLIKAGREGVFYKARIIRGTCRGHSLITCKIGKEGMTSKQMEHEASIMRKLAYHKNVMQLLDWNTAEEPYLLIMEFMSYGTLRTFVQKHKDELSADPELQRHFTIASYHIAMGMEHLRSKMVVHCDLALRNILVGRFPWETKVAEFGLARDLTRMRSRRSSRKKQHKERVPLRWYPPEYFRSNYYSFKGDVWAYGIVLWEMQMFGTLPYSNLSTSEEVVYNICAGLKNPIPRTCRPEMEQIIRDCWSDPYTSRPSFTDIVKILENIVESDGDYVHIDNQMILNAEGIN</sequence>
<feature type="transmembrane region" description="Helical" evidence="5">
    <location>
        <begin position="6"/>
        <end position="31"/>
    </location>
</feature>
<keyword evidence="8" id="KW-0675">Receptor</keyword>
<dbReference type="PANTHER" id="PTHR24416:SF552">
    <property type="entry name" value="RECEPTOR PROTEIN-TYROSINE KINASE"/>
    <property type="match status" value="1"/>
</dbReference>
<proteinExistence type="predicted"/>
<keyword evidence="5" id="KW-1133">Transmembrane helix</keyword>
<dbReference type="GO" id="GO:0007169">
    <property type="term" value="P:cell surface receptor protein tyrosine kinase signaling pathway"/>
    <property type="evidence" value="ECO:0000318"/>
    <property type="project" value="GO_Central"/>
</dbReference>
<dbReference type="GO" id="GO:0001525">
    <property type="term" value="P:angiogenesis"/>
    <property type="evidence" value="ECO:0000318"/>
    <property type="project" value="GO_Central"/>
</dbReference>
<name>A0A8N7TDI6_DANRE</name>
<keyword evidence="3" id="KW-0067">ATP-binding</keyword>
<dbReference type="Gene3D" id="1.10.510.10">
    <property type="entry name" value="Transferase(Phosphotransferase) domain 1"/>
    <property type="match status" value="1"/>
</dbReference>
<evidence type="ECO:0000256" key="1">
    <source>
        <dbReference type="ARBA" id="ARBA00004308"/>
    </source>
</evidence>
<dbReference type="KEGG" id="dre:565221"/>
<dbReference type="AlphaFoldDB" id="A0A8N7TDI6"/>